<accession>K9TBW0</accession>
<evidence type="ECO:0000313" key="1">
    <source>
        <dbReference type="EMBL" id="AFY79898.1"/>
    </source>
</evidence>
<dbReference type="STRING" id="56110.Oscil6304_0143"/>
<dbReference type="AlphaFoldDB" id="K9TBW0"/>
<dbReference type="InParanoid" id="K9TBW0"/>
<dbReference type="HOGENOM" id="CLU_1914949_0_0_3"/>
<sequence length="132" mass="15284">MVRVTIEEIQRDPLKYLRRVEGGETLVIVRSHEAIAEIRPITPSQQLRPYGLCTGEFVVPDDFDAPLPNEATDKQKLFELLDRELHPSPYKPDPELQPENFENEGQWLIAVFERYFSAIEPSEIPIQPRESI</sequence>
<dbReference type="EMBL" id="CP003607">
    <property type="protein sequence ID" value="AFY79898.1"/>
    <property type="molecule type" value="Genomic_DNA"/>
</dbReference>
<dbReference type="PATRIC" id="fig|56110.3.peg.168"/>
<gene>
    <name evidence="1" type="ORF">Oscil6304_0143</name>
</gene>
<dbReference type="KEGG" id="oac:Oscil6304_0143"/>
<organism evidence="1 2">
    <name type="scientific">Oscillatoria acuminata PCC 6304</name>
    <dbReference type="NCBI Taxonomy" id="56110"/>
    <lineage>
        <taxon>Bacteria</taxon>
        <taxon>Bacillati</taxon>
        <taxon>Cyanobacteriota</taxon>
        <taxon>Cyanophyceae</taxon>
        <taxon>Oscillatoriophycideae</taxon>
        <taxon>Oscillatoriales</taxon>
        <taxon>Oscillatoriaceae</taxon>
        <taxon>Oscillatoria</taxon>
    </lineage>
</organism>
<dbReference type="eggNOG" id="COG4118">
    <property type="taxonomic scope" value="Bacteria"/>
</dbReference>
<protein>
    <submittedName>
        <fullName evidence="1">Antitoxin of toxin-antitoxin stability system</fullName>
    </submittedName>
</protein>
<dbReference type="Proteomes" id="UP000010367">
    <property type="component" value="Chromosome"/>
</dbReference>
<dbReference type="RefSeq" id="WP_015146548.1">
    <property type="nucleotide sequence ID" value="NC_019693.1"/>
</dbReference>
<name>K9TBW0_9CYAN</name>
<evidence type="ECO:0000313" key="2">
    <source>
        <dbReference type="Proteomes" id="UP000010367"/>
    </source>
</evidence>
<reference evidence="1 2" key="1">
    <citation type="submission" date="2012-06" db="EMBL/GenBank/DDBJ databases">
        <title>Finished chromosome of genome of Oscillatoria acuminata PCC 6304.</title>
        <authorList>
            <consortium name="US DOE Joint Genome Institute"/>
            <person name="Gugger M."/>
            <person name="Coursin T."/>
            <person name="Rippka R."/>
            <person name="Tandeau De Marsac N."/>
            <person name="Huntemann M."/>
            <person name="Wei C.-L."/>
            <person name="Han J."/>
            <person name="Detter J.C."/>
            <person name="Han C."/>
            <person name="Tapia R."/>
            <person name="Davenport K."/>
            <person name="Daligault H."/>
            <person name="Erkkila T."/>
            <person name="Gu W."/>
            <person name="Munk A.C.C."/>
            <person name="Teshima H."/>
            <person name="Xu Y."/>
            <person name="Chain P."/>
            <person name="Chen A."/>
            <person name="Krypides N."/>
            <person name="Mavromatis K."/>
            <person name="Markowitz V."/>
            <person name="Szeto E."/>
            <person name="Ivanova N."/>
            <person name="Mikhailova N."/>
            <person name="Ovchinnikova G."/>
            <person name="Pagani I."/>
            <person name="Pati A."/>
            <person name="Goodwin L."/>
            <person name="Peters L."/>
            <person name="Pitluck S."/>
            <person name="Woyke T."/>
            <person name="Kerfeld C."/>
        </authorList>
    </citation>
    <scope>NUCLEOTIDE SEQUENCE [LARGE SCALE GENOMIC DNA]</scope>
    <source>
        <strain evidence="1 2">PCC 6304</strain>
    </source>
</reference>
<proteinExistence type="predicted"/>
<keyword evidence="2" id="KW-1185">Reference proteome</keyword>